<comment type="caution">
    <text evidence="8">The sequence shown here is derived from an EMBL/GenBank/DDBJ whole genome shotgun (WGS) entry which is preliminary data.</text>
</comment>
<keyword evidence="9" id="KW-1185">Reference proteome</keyword>
<feature type="region of interest" description="Disordered" evidence="5">
    <location>
        <begin position="746"/>
        <end position="937"/>
    </location>
</feature>
<feature type="compositionally biased region" description="Low complexity" evidence="5">
    <location>
        <begin position="814"/>
        <end position="838"/>
    </location>
</feature>
<evidence type="ECO:0000313" key="9">
    <source>
        <dbReference type="Proteomes" id="UP001651158"/>
    </source>
</evidence>
<proteinExistence type="predicted"/>
<feature type="domain" description="WDHD1/CFT4 helical bundle" evidence="7">
    <location>
        <begin position="651"/>
        <end position="747"/>
    </location>
</feature>
<dbReference type="InterPro" id="IPR015943">
    <property type="entry name" value="WD40/YVTN_repeat-like_dom_sf"/>
</dbReference>
<organism evidence="8 9">
    <name type="scientific">Taenia crassiceps</name>
    <dbReference type="NCBI Taxonomy" id="6207"/>
    <lineage>
        <taxon>Eukaryota</taxon>
        <taxon>Metazoa</taxon>
        <taxon>Spiralia</taxon>
        <taxon>Lophotrochozoa</taxon>
        <taxon>Platyhelminthes</taxon>
        <taxon>Cestoda</taxon>
        <taxon>Eucestoda</taxon>
        <taxon>Cyclophyllidea</taxon>
        <taxon>Taeniidae</taxon>
        <taxon>Taenia</taxon>
    </lineage>
</organism>
<dbReference type="Pfam" id="PF20946">
    <property type="entry name" value="Ctf4_C"/>
    <property type="match status" value="1"/>
</dbReference>
<dbReference type="Pfam" id="PF12341">
    <property type="entry name" value="Mcl1_mid"/>
    <property type="match status" value="1"/>
</dbReference>
<keyword evidence="8" id="KW-0238">DNA-binding</keyword>
<feature type="domain" description="WDHD1/CFT4 second beta-propeller" evidence="6">
    <location>
        <begin position="255"/>
        <end position="641"/>
    </location>
</feature>
<name>A0ABR4QGB1_9CEST</name>
<feature type="compositionally biased region" description="Basic and acidic residues" evidence="5">
    <location>
        <begin position="907"/>
        <end position="916"/>
    </location>
</feature>
<evidence type="ECO:0000313" key="8">
    <source>
        <dbReference type="EMBL" id="KAL5108587.1"/>
    </source>
</evidence>
<evidence type="ECO:0000259" key="6">
    <source>
        <dbReference type="Pfam" id="PF12341"/>
    </source>
</evidence>
<dbReference type="PANTHER" id="PTHR19932">
    <property type="entry name" value="WD REPEAT AND HMG-BOX DNA BINDING PROTEIN"/>
    <property type="match status" value="1"/>
</dbReference>
<dbReference type="InterPro" id="IPR022100">
    <property type="entry name" value="WDHD1/CFT4_beta-prop_2nd"/>
</dbReference>
<evidence type="ECO:0000256" key="1">
    <source>
        <dbReference type="ARBA" id="ARBA00004123"/>
    </source>
</evidence>
<keyword evidence="4" id="KW-0539">Nucleus</keyword>
<sequence length="937" mass="103345">MNGEFLAVPVEGGIHIYDRSGDWNLVRILRHSSVDKLFIECTFSPDGEVLAAISADGWLVVWNPKDGMVLYSTRNPAFEHVCSVVWPQKNTIYCTDNFGAVGFISISIPSKSATEFSKLDVNEGLSPAAIKALFSDTDSVDFTDLMIIGSDEAEREAALAAAVAEAEAAAAEAIETPVKTKKQSGSHPLPAYSEDKEDDDSNTVAISKIKAAYLSDLNVGDNDTLVPPVKENESEQQTVTKTDTTSSASAVEIKFFQPGSMPSGFRERFLVWNHIGVVTLFESEDPDDLKGASIEVEFHDTTMHHGIHLDSQGFTMADLNASALMLASPGLADIKVMDAFDDGKDVVDSDLSTILVRPLANTGFGRESTSNTVSDWTVSLPPGEACRAISLIIGNEEGLAVVATSSRLLRIFLQPAASAAAAGGSLQLLQATSIGLPPISLPGRDVVTMVSHPFLPILAVVVGWSNEDLYWRVFNFSLTSGAPRGWAFGRLCSTFYPLPLSPSAQLTWLGFSELGNLFTHDSAGCLRRLTHQSIKGDPHVMDFHWVPVCDTRRCVKPQHRLNDCFFVIGVVEDIYQPMDNKKRLPEGAEDVDTVAESDRTQRIRQDELGFGQVQAIYCKASRWPRPIPRPIVTTLPFRLPLCGVNETDQGRLEENYLRTLVLEQKPFWGVYTDSDASLNANRMNSRRKTLLRLFALASKVENDWAAVTMAGLMPDVETVRLAIRYALRLNRSALANRIGRIALAMEEEEEEEGRGEVQSASEVDEKENGESDNYEEVEELGEEEREAEEGEIVEVLDESDSEKEEVEVAEESSELPYSASTSFNQTQATTASTSTQSSRFNPFRQNSGDRPNQQFRGRGSYVLDELKPQPARPLKATRFNVQEERRTFTGKTVTRPSKPKSTSSEITSRERTKRLPSDAPQKAAKRLSTFEYQEPKE</sequence>
<evidence type="ECO:0000256" key="2">
    <source>
        <dbReference type="ARBA" id="ARBA00022574"/>
    </source>
</evidence>
<dbReference type="Gene3D" id="2.130.10.10">
    <property type="entry name" value="YVTN repeat-like/Quinoprotein amine dehydrogenase"/>
    <property type="match status" value="1"/>
</dbReference>
<keyword evidence="2" id="KW-0853">WD repeat</keyword>
<dbReference type="EMBL" id="JAKROA010000003">
    <property type="protein sequence ID" value="KAL5108587.1"/>
    <property type="molecule type" value="Genomic_DNA"/>
</dbReference>
<comment type="subcellular location">
    <subcellularLocation>
        <location evidence="1">Nucleus</location>
    </subcellularLocation>
</comment>
<feature type="compositionally biased region" description="Acidic residues" evidence="5">
    <location>
        <begin position="762"/>
        <end position="813"/>
    </location>
</feature>
<accession>A0ABR4QGB1</accession>
<protein>
    <submittedName>
        <fullName evidence="8">WD repeat and HMG-box DNA-binding protein 1</fullName>
    </submittedName>
</protein>
<feature type="compositionally biased region" description="Polar residues" evidence="5">
    <location>
        <begin position="839"/>
        <end position="855"/>
    </location>
</feature>
<keyword evidence="3" id="KW-0677">Repeat</keyword>
<feature type="region of interest" description="Disordered" evidence="5">
    <location>
        <begin position="177"/>
        <end position="199"/>
    </location>
</feature>
<dbReference type="InterPro" id="IPR048591">
    <property type="entry name" value="WDHD1/CFT4_hel"/>
</dbReference>
<evidence type="ECO:0000259" key="7">
    <source>
        <dbReference type="Pfam" id="PF20946"/>
    </source>
</evidence>
<evidence type="ECO:0000256" key="3">
    <source>
        <dbReference type="ARBA" id="ARBA00022737"/>
    </source>
</evidence>
<reference evidence="8 9" key="1">
    <citation type="journal article" date="2022" name="Front. Cell. Infect. Microbiol.">
        <title>The Genomes of Two Strains of Taenia crassiceps the Animal Model for the Study of Human Cysticercosis.</title>
        <authorList>
            <person name="Bobes R.J."/>
            <person name="Estrada K."/>
            <person name="Rios-Valencia D.G."/>
            <person name="Calderon-Gallegos A."/>
            <person name="de la Torre P."/>
            <person name="Carrero J.C."/>
            <person name="Sanchez-Flores A."/>
            <person name="Laclette J.P."/>
        </authorList>
    </citation>
    <scope>NUCLEOTIDE SEQUENCE [LARGE SCALE GENOMIC DNA]</scope>
    <source>
        <strain evidence="8">WFUcys</strain>
    </source>
</reference>
<evidence type="ECO:0000256" key="4">
    <source>
        <dbReference type="ARBA" id="ARBA00023242"/>
    </source>
</evidence>
<gene>
    <name evidence="8" type="ORF">TcWFU_002275</name>
</gene>
<dbReference type="Proteomes" id="UP001651158">
    <property type="component" value="Unassembled WGS sequence"/>
</dbReference>
<dbReference type="PANTHER" id="PTHR19932:SF10">
    <property type="entry name" value="WD REPEAT AND HMG-BOX DNA-BINDING PROTEIN 1"/>
    <property type="match status" value="1"/>
</dbReference>
<dbReference type="SUPFAM" id="SSF50978">
    <property type="entry name" value="WD40 repeat-like"/>
    <property type="match status" value="1"/>
</dbReference>
<dbReference type="GO" id="GO:0003677">
    <property type="term" value="F:DNA binding"/>
    <property type="evidence" value="ECO:0007669"/>
    <property type="project" value="UniProtKB-KW"/>
</dbReference>
<dbReference type="InterPro" id="IPR036322">
    <property type="entry name" value="WD40_repeat_dom_sf"/>
</dbReference>
<evidence type="ECO:0000256" key="5">
    <source>
        <dbReference type="SAM" id="MobiDB-lite"/>
    </source>
</evidence>